<keyword evidence="9" id="KW-1185">Reference proteome</keyword>
<feature type="repeat" description="Solcar" evidence="5">
    <location>
        <begin position="222"/>
        <end position="308"/>
    </location>
</feature>
<feature type="transmembrane region" description="Helical" evidence="7">
    <location>
        <begin position="532"/>
        <end position="552"/>
    </location>
</feature>
<evidence type="ECO:0000256" key="1">
    <source>
        <dbReference type="ARBA" id="ARBA00004141"/>
    </source>
</evidence>
<feature type="compositionally biased region" description="Low complexity" evidence="6">
    <location>
        <begin position="444"/>
        <end position="459"/>
    </location>
</feature>
<feature type="compositionally biased region" description="Basic and acidic residues" evidence="6">
    <location>
        <begin position="375"/>
        <end position="391"/>
    </location>
</feature>
<organism evidence="8 9">
    <name type="scientific">Tribonema minus</name>
    <dbReference type="NCBI Taxonomy" id="303371"/>
    <lineage>
        <taxon>Eukaryota</taxon>
        <taxon>Sar</taxon>
        <taxon>Stramenopiles</taxon>
        <taxon>Ochrophyta</taxon>
        <taxon>PX clade</taxon>
        <taxon>Xanthophyceae</taxon>
        <taxon>Tribonematales</taxon>
        <taxon>Tribonemataceae</taxon>
        <taxon>Tribonema</taxon>
    </lineage>
</organism>
<dbReference type="InterPro" id="IPR053042">
    <property type="entry name" value="Mito_GTP/GDP_Carrier"/>
</dbReference>
<evidence type="ECO:0000256" key="5">
    <source>
        <dbReference type="PROSITE-ProRule" id="PRU00282"/>
    </source>
</evidence>
<dbReference type="GO" id="GO:0016192">
    <property type="term" value="P:vesicle-mediated transport"/>
    <property type="evidence" value="ECO:0007669"/>
    <property type="project" value="InterPro"/>
</dbReference>
<accession>A0A835Z8R7</accession>
<dbReference type="InterPro" id="IPR018108">
    <property type="entry name" value="MCP_transmembrane"/>
</dbReference>
<evidence type="ECO:0000256" key="3">
    <source>
        <dbReference type="ARBA" id="ARBA00022989"/>
    </source>
</evidence>
<feature type="compositionally biased region" description="Basic residues" evidence="6">
    <location>
        <begin position="501"/>
        <end position="510"/>
    </location>
</feature>
<evidence type="ECO:0000256" key="4">
    <source>
        <dbReference type="ARBA" id="ARBA00023136"/>
    </source>
</evidence>
<dbReference type="GO" id="GO:0001409">
    <property type="term" value="F:guanine nucleotide transmembrane transporter activity"/>
    <property type="evidence" value="ECO:0007669"/>
    <property type="project" value="TreeGrafter"/>
</dbReference>
<dbReference type="GO" id="GO:0012505">
    <property type="term" value="C:endomembrane system"/>
    <property type="evidence" value="ECO:0007669"/>
    <property type="project" value="UniProtKB-ARBA"/>
</dbReference>
<dbReference type="PANTHER" id="PTHR46974:SF1">
    <property type="entry name" value="MITOCHONDRIAL GTP_GDP CARRIER PROTEIN 1"/>
    <property type="match status" value="1"/>
</dbReference>
<evidence type="ECO:0000313" key="9">
    <source>
        <dbReference type="Proteomes" id="UP000664859"/>
    </source>
</evidence>
<name>A0A835Z8R7_9STRA</name>
<dbReference type="PROSITE" id="PS50920">
    <property type="entry name" value="SOLCAR"/>
    <property type="match status" value="1"/>
</dbReference>
<dbReference type="GO" id="GO:0005739">
    <property type="term" value="C:mitochondrion"/>
    <property type="evidence" value="ECO:0007669"/>
    <property type="project" value="TreeGrafter"/>
</dbReference>
<dbReference type="SUPFAM" id="SSF103506">
    <property type="entry name" value="Mitochondrial carrier"/>
    <property type="match status" value="1"/>
</dbReference>
<feature type="compositionally biased region" description="Acidic residues" evidence="6">
    <location>
        <begin position="733"/>
        <end position="742"/>
    </location>
</feature>
<reference evidence="8" key="1">
    <citation type="submission" date="2021-02" db="EMBL/GenBank/DDBJ databases">
        <title>First Annotated Genome of the Yellow-green Alga Tribonema minus.</title>
        <authorList>
            <person name="Mahan K.M."/>
        </authorList>
    </citation>
    <scope>NUCLEOTIDE SEQUENCE</scope>
    <source>
        <strain evidence="8">UTEX B ZZ1240</strain>
    </source>
</reference>
<evidence type="ECO:0000256" key="6">
    <source>
        <dbReference type="SAM" id="MobiDB-lite"/>
    </source>
</evidence>
<dbReference type="EMBL" id="JAFCMP010000054">
    <property type="protein sequence ID" value="KAG5189291.1"/>
    <property type="molecule type" value="Genomic_DNA"/>
</dbReference>
<dbReference type="Pfam" id="PF04178">
    <property type="entry name" value="Got1"/>
    <property type="match status" value="1"/>
</dbReference>
<dbReference type="Proteomes" id="UP000664859">
    <property type="component" value="Unassembled WGS sequence"/>
</dbReference>
<keyword evidence="4 5" id="KW-0472">Membrane</keyword>
<protein>
    <submittedName>
        <fullName evidence="8">Mitochondrial carrier domain-containing protein</fullName>
    </submittedName>
</protein>
<feature type="transmembrane region" description="Helical" evidence="7">
    <location>
        <begin position="593"/>
        <end position="620"/>
    </location>
</feature>
<dbReference type="InterPro" id="IPR007305">
    <property type="entry name" value="Vesicle_transpt_Got1/SFT2"/>
</dbReference>
<feature type="region of interest" description="Disordered" evidence="6">
    <location>
        <begin position="642"/>
        <end position="676"/>
    </location>
</feature>
<keyword evidence="3 7" id="KW-1133">Transmembrane helix</keyword>
<dbReference type="Gene3D" id="1.50.40.10">
    <property type="entry name" value="Mitochondrial carrier domain"/>
    <property type="match status" value="2"/>
</dbReference>
<dbReference type="InterPro" id="IPR023395">
    <property type="entry name" value="MCP_dom_sf"/>
</dbReference>
<sequence length="750" mass="80828">MPTPVLSSYMPSGMSFEPSTRPRIVATSAGPSSKAHAHSNEARVAGSAFAGVSELLLFHPVDTTAKRLMANKGTVRGATMGQTFSNLNTVVFKDAANKSFGKKYLSLFPGLGWGGAYKILQRVYKFGGQPFVKDFFANSPKIAAFFERRFGEKHSKTMMHATAGSIIGVGEIFLLPLDVLKIKSQTNPQSIAGRGIVDIFTTEGWNLYRQEYIFKLEHYGDATWGMDFCASVVGAMGSLIVSAPLDVVKTRIQSRAFDKQQQTGMTIVRNMVAQEGFGSFFKGLTPKLIVVGPKLIFSFTVAQHMISYLDTRLMLSFILVQHMISYLDTRFTGGSAAAAARANAPTPPTFTPPKGGSSSGSSSSSSAQARRHSIKEHIFEDTVPKEEEKTVRSAGARGAAADRLPDCCSRGRRRGNCYHCNGPQLERTATTAIADKGEGGAGGNYDDPYGNDDYYNDPYGGRGPPPQPAGWDDWDEPFDQQQQPPDYWPDNRQQQQQQPPSRKKGTKRRSGGGLEVGGVDLGSVVTKGHKTWGGMCIAAGVLLTGMGISLFFNKFLIRLGNLALVLGVSLLIGPSRCVKYFTHPTKLRGTIIFALGFFLVFTGHPILGIAAEVFGFLNLFGNMLPLLTMMARQLPVVGDLIPQPGTGGGGSKRGKPKRRPPPPPPPQDDWFDGDYGDYGGDDGVQRGLLAAMPLLLQGIAPARLRSALSAALHMAYFGRVMTHMAESRGGGNMEEDVGEDPEMPFGGGGV</sequence>
<feature type="compositionally biased region" description="Low complexity" evidence="6">
    <location>
        <begin position="392"/>
        <end position="401"/>
    </location>
</feature>
<dbReference type="AlphaFoldDB" id="A0A835Z8R7"/>
<evidence type="ECO:0000313" key="8">
    <source>
        <dbReference type="EMBL" id="KAG5189291.1"/>
    </source>
</evidence>
<proteinExistence type="predicted"/>
<feature type="compositionally biased region" description="Low complexity" evidence="6">
    <location>
        <begin position="352"/>
        <end position="367"/>
    </location>
</feature>
<gene>
    <name evidence="8" type="ORF">JKP88DRAFT_353171</name>
</gene>
<keyword evidence="2 5" id="KW-0812">Transmembrane</keyword>
<dbReference type="OrthoDB" id="409947at2759"/>
<feature type="region of interest" description="Disordered" evidence="6">
    <location>
        <begin position="339"/>
        <end position="406"/>
    </location>
</feature>
<evidence type="ECO:0000256" key="7">
    <source>
        <dbReference type="SAM" id="Phobius"/>
    </source>
</evidence>
<feature type="region of interest" description="Disordered" evidence="6">
    <location>
        <begin position="434"/>
        <end position="515"/>
    </location>
</feature>
<feature type="compositionally biased region" description="Low complexity" evidence="6">
    <location>
        <begin position="479"/>
        <end position="498"/>
    </location>
</feature>
<comment type="caution">
    <text evidence="8">The sequence shown here is derived from an EMBL/GenBank/DDBJ whole genome shotgun (WGS) entry which is preliminary data.</text>
</comment>
<evidence type="ECO:0000256" key="2">
    <source>
        <dbReference type="ARBA" id="ARBA00022692"/>
    </source>
</evidence>
<dbReference type="GO" id="GO:0016020">
    <property type="term" value="C:membrane"/>
    <property type="evidence" value="ECO:0007669"/>
    <property type="project" value="UniProtKB-SubCell"/>
</dbReference>
<comment type="subcellular location">
    <subcellularLocation>
        <location evidence="1">Membrane</location>
        <topology evidence="1">Multi-pass membrane protein</topology>
    </subcellularLocation>
</comment>
<dbReference type="PANTHER" id="PTHR46974">
    <property type="entry name" value="MITOCHONDRIAL GTP/GDP CARRIER PROTEIN 1"/>
    <property type="match status" value="1"/>
</dbReference>
<feature type="region of interest" description="Disordered" evidence="6">
    <location>
        <begin position="727"/>
        <end position="750"/>
    </location>
</feature>
<dbReference type="Pfam" id="PF00153">
    <property type="entry name" value="Mito_carr"/>
    <property type="match status" value="1"/>
</dbReference>